<dbReference type="EMBL" id="JACHBC010000014">
    <property type="protein sequence ID" value="MBB5563839.1"/>
    <property type="molecule type" value="Genomic_DNA"/>
</dbReference>
<sequence length="84" mass="9606">MYGRRQGVVAIVPNKEAQARHLCPSGELACEPLCRKDYPLSRIRKVRCLWPRGLAAGWKPRKLDPIPTVLKRIGHFHIPASRIR</sequence>
<dbReference type="Proteomes" id="UP000528824">
    <property type="component" value="Unassembled WGS sequence"/>
</dbReference>
<accession>A0A7W8XJA4</accession>
<protein>
    <submittedName>
        <fullName evidence="1">Uncharacterized protein</fullName>
    </submittedName>
</protein>
<evidence type="ECO:0000313" key="1">
    <source>
        <dbReference type="EMBL" id="MBB5563839.1"/>
    </source>
</evidence>
<dbReference type="AlphaFoldDB" id="A0A7W8XJA4"/>
<evidence type="ECO:0000313" key="2">
    <source>
        <dbReference type="Proteomes" id="UP000528824"/>
    </source>
</evidence>
<keyword evidence="2" id="KW-1185">Reference proteome</keyword>
<organism evidence="1 2">
    <name type="scientific">Rhizobium lentis</name>
    <dbReference type="NCBI Taxonomy" id="1138194"/>
    <lineage>
        <taxon>Bacteria</taxon>
        <taxon>Pseudomonadati</taxon>
        <taxon>Pseudomonadota</taxon>
        <taxon>Alphaproteobacteria</taxon>
        <taxon>Hyphomicrobiales</taxon>
        <taxon>Rhizobiaceae</taxon>
        <taxon>Rhizobium/Agrobacterium group</taxon>
        <taxon>Rhizobium</taxon>
    </lineage>
</organism>
<comment type="caution">
    <text evidence="1">The sequence shown here is derived from an EMBL/GenBank/DDBJ whole genome shotgun (WGS) entry which is preliminary data.</text>
</comment>
<gene>
    <name evidence="1" type="ORF">GGI59_005538</name>
</gene>
<proteinExistence type="predicted"/>
<reference evidence="1 2" key="1">
    <citation type="submission" date="2020-08" db="EMBL/GenBank/DDBJ databases">
        <title>Genomic Encyclopedia of Type Strains, Phase IV (KMG-V): Genome sequencing to study the core and pangenomes of soil and plant-associated prokaryotes.</title>
        <authorList>
            <person name="Whitman W."/>
        </authorList>
    </citation>
    <scope>NUCLEOTIDE SEQUENCE [LARGE SCALE GENOMIC DNA]</scope>
    <source>
        <strain evidence="1 2">SEMIA 4034</strain>
    </source>
</reference>
<name>A0A7W8XJA4_9HYPH</name>